<dbReference type="EMBL" id="HE601481">
    <property type="protein sequence ID" value="CAP37149.2"/>
    <property type="molecule type" value="Genomic_DNA"/>
</dbReference>
<dbReference type="CTD" id="8575937"/>
<dbReference type="InParanoid" id="A8XWY0"/>
<accession>A8XWY0</accession>
<evidence type="ECO:0000313" key="2">
    <source>
        <dbReference type="Proteomes" id="UP000008549"/>
    </source>
</evidence>
<keyword evidence="2" id="KW-1185">Reference proteome</keyword>
<dbReference type="AlphaFoldDB" id="A8XWY0"/>
<gene>
    <name evidence="1" type="ORF">CBG20016</name>
    <name evidence="1" type="ORF">CBG_20016</name>
</gene>
<protein>
    <submittedName>
        <fullName evidence="1">Protein CBG20016</fullName>
    </submittedName>
</protein>
<organism evidence="1 2">
    <name type="scientific">Caenorhabditis briggsae</name>
    <dbReference type="NCBI Taxonomy" id="6238"/>
    <lineage>
        <taxon>Eukaryota</taxon>
        <taxon>Metazoa</taxon>
        <taxon>Ecdysozoa</taxon>
        <taxon>Nematoda</taxon>
        <taxon>Chromadorea</taxon>
        <taxon>Rhabditida</taxon>
        <taxon>Rhabditina</taxon>
        <taxon>Rhabditomorpha</taxon>
        <taxon>Rhabditoidea</taxon>
        <taxon>Rhabditidae</taxon>
        <taxon>Peloderinae</taxon>
        <taxon>Caenorhabditis</taxon>
    </lineage>
</organism>
<dbReference type="RefSeq" id="XP_045096935.1">
    <property type="nucleotide sequence ID" value="XM_045235291.1"/>
</dbReference>
<name>A8XWY0_CAEBR</name>
<dbReference type="KEGG" id="cbr:CBG_20016"/>
<reference evidence="1 2" key="2">
    <citation type="journal article" date="2011" name="PLoS Genet.">
        <title>Caenorhabditis briggsae recombinant inbred line genotypes reveal inter-strain incompatibility and the evolution of recombination.</title>
        <authorList>
            <person name="Ross J.A."/>
            <person name="Koboldt D.C."/>
            <person name="Staisch J.E."/>
            <person name="Chamberlin H.M."/>
            <person name="Gupta B.P."/>
            <person name="Miller R.D."/>
            <person name="Baird S.E."/>
            <person name="Haag E.S."/>
        </authorList>
    </citation>
    <scope>NUCLEOTIDE SEQUENCE [LARGE SCALE GENOMIC DNA]</scope>
    <source>
        <strain evidence="1 2">AF16</strain>
    </source>
</reference>
<dbReference type="GeneID" id="8575937"/>
<dbReference type="Proteomes" id="UP000008549">
    <property type="component" value="Unassembled WGS sequence"/>
</dbReference>
<proteinExistence type="predicted"/>
<dbReference type="HOGENOM" id="CLU_3320497_0_0_1"/>
<sequence length="39" mass="4560">MDKGGSIANEFSQTKDGQRFLVKDEQYLRLSFAQLFFPF</sequence>
<evidence type="ECO:0000313" key="1">
    <source>
        <dbReference type="EMBL" id="CAP37149.2"/>
    </source>
</evidence>
<reference evidence="1 2" key="1">
    <citation type="journal article" date="2003" name="PLoS Biol.">
        <title>The genome sequence of Caenorhabditis briggsae: a platform for comparative genomics.</title>
        <authorList>
            <person name="Stein L.D."/>
            <person name="Bao Z."/>
            <person name="Blasiar D."/>
            <person name="Blumenthal T."/>
            <person name="Brent M.R."/>
            <person name="Chen N."/>
            <person name="Chinwalla A."/>
            <person name="Clarke L."/>
            <person name="Clee C."/>
            <person name="Coghlan A."/>
            <person name="Coulson A."/>
            <person name="D'Eustachio P."/>
            <person name="Fitch D.H."/>
            <person name="Fulton L.A."/>
            <person name="Fulton R.E."/>
            <person name="Griffiths-Jones S."/>
            <person name="Harris T.W."/>
            <person name="Hillier L.W."/>
            <person name="Kamath R."/>
            <person name="Kuwabara P.E."/>
            <person name="Mardis E.R."/>
            <person name="Marra M.A."/>
            <person name="Miner T.L."/>
            <person name="Minx P."/>
            <person name="Mullikin J.C."/>
            <person name="Plumb R.W."/>
            <person name="Rogers J."/>
            <person name="Schein J.E."/>
            <person name="Sohrmann M."/>
            <person name="Spieth J."/>
            <person name="Stajich J.E."/>
            <person name="Wei C."/>
            <person name="Willey D."/>
            <person name="Wilson R.K."/>
            <person name="Durbin R."/>
            <person name="Waterston R.H."/>
        </authorList>
    </citation>
    <scope>NUCLEOTIDE SEQUENCE [LARGE SCALE GENOMIC DNA]</scope>
    <source>
        <strain evidence="1 2">AF16</strain>
    </source>
</reference>